<dbReference type="EMBL" id="JAMXLR010000026">
    <property type="protein sequence ID" value="MCO6043847.1"/>
    <property type="molecule type" value="Genomic_DNA"/>
</dbReference>
<evidence type="ECO:0000313" key="3">
    <source>
        <dbReference type="EMBL" id="MCO6043847.1"/>
    </source>
</evidence>
<dbReference type="RefSeq" id="WP_252851949.1">
    <property type="nucleotide sequence ID" value="NZ_JAMXLR010000026.1"/>
</dbReference>
<evidence type="ECO:0000259" key="2">
    <source>
        <dbReference type="Pfam" id="PF00899"/>
    </source>
</evidence>
<proteinExistence type="inferred from homology"/>
<dbReference type="GO" id="GO:0005829">
    <property type="term" value="C:cytosol"/>
    <property type="evidence" value="ECO:0007669"/>
    <property type="project" value="TreeGrafter"/>
</dbReference>
<dbReference type="FunFam" id="3.40.50.720:FF:000080">
    <property type="entry name" value="Thiazole biosynthesis adenylyltransferase ThiF"/>
    <property type="match status" value="1"/>
</dbReference>
<dbReference type="GO" id="GO:0008146">
    <property type="term" value="F:sulfotransferase activity"/>
    <property type="evidence" value="ECO:0007669"/>
    <property type="project" value="TreeGrafter"/>
</dbReference>
<evidence type="ECO:0000256" key="1">
    <source>
        <dbReference type="ARBA" id="ARBA00009919"/>
    </source>
</evidence>
<dbReference type="GO" id="GO:0004792">
    <property type="term" value="F:thiosulfate-cyanide sulfurtransferase activity"/>
    <property type="evidence" value="ECO:0007669"/>
    <property type="project" value="TreeGrafter"/>
</dbReference>
<dbReference type="InterPro" id="IPR000594">
    <property type="entry name" value="ThiF_NAD_FAD-bd"/>
</dbReference>
<dbReference type="CDD" id="cd00757">
    <property type="entry name" value="ThiF_MoeB_HesA_family"/>
    <property type="match status" value="1"/>
</dbReference>
<dbReference type="PANTHER" id="PTHR10953:SF102">
    <property type="entry name" value="ADENYLYLTRANSFERASE AND SULFURTRANSFERASE MOCS3"/>
    <property type="match status" value="1"/>
</dbReference>
<dbReference type="SUPFAM" id="SSF69572">
    <property type="entry name" value="Activating enzymes of the ubiquitin-like proteins"/>
    <property type="match status" value="1"/>
</dbReference>
<evidence type="ECO:0000313" key="4">
    <source>
        <dbReference type="Proteomes" id="UP001155241"/>
    </source>
</evidence>
<sequence>MSHHDSNAGPLDRYSRQVRFAPLGEQGQQRLLESTALVVGCGALGSAIANTLVRSGVGHVRIVDRDFLELSNLQRQVLYDEADVAAGLPKAIAAARKLEAINSQVQVEPIVGDVTHKNIADLAEGCTAIVDGTDNFEVRFLLNDYSLANGVPWVYGGVIGSEGQCMTIVPGETACLACLLAEPPPPGVTPTCDTAGVIGPAVNMVAAVQAAEAMKLLSGNTTAISRRLTIVDLWRNSLRQVDLTKLQESGTCRACGQRDFPWLEGRRGSKSAVLCGRNAVQLRPDAEQQLDLQAIAKSLESVADVMVNEFLLRAETEKFTLTLFPDGRAIIAGTDDIAAARSVFAQLVGV</sequence>
<organism evidence="3 4">
    <name type="scientific">Aeoliella straminimaris</name>
    <dbReference type="NCBI Taxonomy" id="2954799"/>
    <lineage>
        <taxon>Bacteria</taxon>
        <taxon>Pseudomonadati</taxon>
        <taxon>Planctomycetota</taxon>
        <taxon>Planctomycetia</taxon>
        <taxon>Pirellulales</taxon>
        <taxon>Lacipirellulaceae</taxon>
        <taxon>Aeoliella</taxon>
    </lineage>
</organism>
<keyword evidence="4" id="KW-1185">Reference proteome</keyword>
<dbReference type="InterPro" id="IPR035985">
    <property type="entry name" value="Ubiquitin-activating_enz"/>
</dbReference>
<dbReference type="AlphaFoldDB" id="A0A9X2F7L8"/>
<keyword evidence="3" id="KW-0808">Transferase</keyword>
<dbReference type="PANTHER" id="PTHR10953">
    <property type="entry name" value="UBIQUITIN-ACTIVATING ENZYME E1"/>
    <property type="match status" value="1"/>
</dbReference>
<dbReference type="Pfam" id="PF00899">
    <property type="entry name" value="ThiF"/>
    <property type="match status" value="1"/>
</dbReference>
<dbReference type="Proteomes" id="UP001155241">
    <property type="component" value="Unassembled WGS sequence"/>
</dbReference>
<keyword evidence="3" id="KW-0548">Nucleotidyltransferase</keyword>
<dbReference type="InterPro" id="IPR045886">
    <property type="entry name" value="ThiF/MoeB/HesA"/>
</dbReference>
<feature type="domain" description="THIF-type NAD/FAD binding fold" evidence="2">
    <location>
        <begin position="14"/>
        <end position="246"/>
    </location>
</feature>
<reference evidence="3" key="1">
    <citation type="submission" date="2022-06" db="EMBL/GenBank/DDBJ databases">
        <title>Aeoliella straminimaris, a novel planctomycete from sediments.</title>
        <authorList>
            <person name="Vitorino I.R."/>
            <person name="Lage O.M."/>
        </authorList>
    </citation>
    <scope>NUCLEOTIDE SEQUENCE</scope>
    <source>
        <strain evidence="3">ICT_H6.2</strain>
    </source>
</reference>
<protein>
    <submittedName>
        <fullName evidence="3">ThiF family adenylyltransferase</fullName>
    </submittedName>
</protein>
<comment type="caution">
    <text evidence="3">The sequence shown here is derived from an EMBL/GenBank/DDBJ whole genome shotgun (WGS) entry which is preliminary data.</text>
</comment>
<gene>
    <name evidence="3" type="ORF">NG895_07995</name>
</gene>
<comment type="similarity">
    <text evidence="1">Belongs to the HesA/MoeB/ThiF family.</text>
</comment>
<name>A0A9X2F7L8_9BACT</name>
<accession>A0A9X2F7L8</accession>
<dbReference type="Gene3D" id="3.40.50.720">
    <property type="entry name" value="NAD(P)-binding Rossmann-like Domain"/>
    <property type="match status" value="1"/>
</dbReference>
<dbReference type="GO" id="GO:0008641">
    <property type="term" value="F:ubiquitin-like modifier activating enzyme activity"/>
    <property type="evidence" value="ECO:0007669"/>
    <property type="project" value="InterPro"/>
</dbReference>
<dbReference type="GO" id="GO:0016779">
    <property type="term" value="F:nucleotidyltransferase activity"/>
    <property type="evidence" value="ECO:0007669"/>
    <property type="project" value="UniProtKB-KW"/>
</dbReference>